<feature type="region of interest" description="Disordered" evidence="1">
    <location>
        <begin position="310"/>
        <end position="345"/>
    </location>
</feature>
<accession>A0AA40E615</accession>
<dbReference type="Proteomes" id="UP001172102">
    <property type="component" value="Unassembled WGS sequence"/>
</dbReference>
<comment type="caution">
    <text evidence="2">The sequence shown here is derived from an EMBL/GenBank/DDBJ whole genome shotgun (WGS) entry which is preliminary data.</text>
</comment>
<protein>
    <submittedName>
        <fullName evidence="2">Uncharacterized protein</fullName>
    </submittedName>
</protein>
<organism evidence="2 3">
    <name type="scientific">Lasiosphaeris hirsuta</name>
    <dbReference type="NCBI Taxonomy" id="260670"/>
    <lineage>
        <taxon>Eukaryota</taxon>
        <taxon>Fungi</taxon>
        <taxon>Dikarya</taxon>
        <taxon>Ascomycota</taxon>
        <taxon>Pezizomycotina</taxon>
        <taxon>Sordariomycetes</taxon>
        <taxon>Sordariomycetidae</taxon>
        <taxon>Sordariales</taxon>
        <taxon>Lasiosphaeriaceae</taxon>
        <taxon>Lasiosphaeris</taxon>
    </lineage>
</organism>
<evidence type="ECO:0000313" key="3">
    <source>
        <dbReference type="Proteomes" id="UP001172102"/>
    </source>
</evidence>
<proteinExistence type="predicted"/>
<reference evidence="2" key="1">
    <citation type="submission" date="2023-06" db="EMBL/GenBank/DDBJ databases">
        <title>Genome-scale phylogeny and comparative genomics of the fungal order Sordariales.</title>
        <authorList>
            <consortium name="Lawrence Berkeley National Laboratory"/>
            <person name="Hensen N."/>
            <person name="Bonometti L."/>
            <person name="Westerberg I."/>
            <person name="Brannstrom I.O."/>
            <person name="Guillou S."/>
            <person name="Cros-Aarteil S."/>
            <person name="Calhoun S."/>
            <person name="Haridas S."/>
            <person name="Kuo A."/>
            <person name="Mondo S."/>
            <person name="Pangilinan J."/>
            <person name="Riley R."/>
            <person name="Labutti K."/>
            <person name="Andreopoulos B."/>
            <person name="Lipzen A."/>
            <person name="Chen C."/>
            <person name="Yanf M."/>
            <person name="Daum C."/>
            <person name="Ng V."/>
            <person name="Clum A."/>
            <person name="Steindorff A."/>
            <person name="Ohm R."/>
            <person name="Martin F."/>
            <person name="Silar P."/>
            <person name="Natvig D."/>
            <person name="Lalanne C."/>
            <person name="Gautier V."/>
            <person name="Ament-Velasquez S.L."/>
            <person name="Kruys A."/>
            <person name="Hutchinson M.I."/>
            <person name="Powell A.J."/>
            <person name="Barry K."/>
            <person name="Miller A.N."/>
            <person name="Grigoriev I.V."/>
            <person name="Debuchy R."/>
            <person name="Gladieux P."/>
            <person name="Thoren M.H."/>
            <person name="Johannesson H."/>
        </authorList>
    </citation>
    <scope>NUCLEOTIDE SEQUENCE</scope>
    <source>
        <strain evidence="2">SMH4607-1</strain>
    </source>
</reference>
<evidence type="ECO:0000256" key="1">
    <source>
        <dbReference type="SAM" id="MobiDB-lite"/>
    </source>
</evidence>
<sequence>MDLADFKNLSLLEFNGPHDSHADRVGDRLVRGWSEKTSPFPALKVLRITDSTFLSEQSFCYVSKFPSLCVYDISVDINRRIQATARAHGWKSTLGDYLGSRDPLTYRRCLDRFLELVFGRRRGSSAITKGVVSPSFDERYVDHLYPVPVRLSHYSEHPEPGLETSRLEEIWDTFMDGEDPSHEESGQPSDIGLGEPLGNENNQGSDSEPDRSQDEEYWESSDPYKKVDASLWAIMVYALVDHLDLRGGAKARMIPLRRAKPLPLPPKPFVTLELQKERQGDFHGPPRILANYTFYRSPMSDHTGCVCNTNIDKQPSTERKRGNKNRGANPRKRQNMGDMLNSFAG</sequence>
<dbReference type="AlphaFoldDB" id="A0AA40E615"/>
<feature type="compositionally biased region" description="Basic residues" evidence="1">
    <location>
        <begin position="321"/>
        <end position="334"/>
    </location>
</feature>
<feature type="region of interest" description="Disordered" evidence="1">
    <location>
        <begin position="176"/>
        <end position="220"/>
    </location>
</feature>
<evidence type="ECO:0000313" key="2">
    <source>
        <dbReference type="EMBL" id="KAK0725316.1"/>
    </source>
</evidence>
<keyword evidence="3" id="KW-1185">Reference proteome</keyword>
<name>A0AA40E615_9PEZI</name>
<dbReference type="EMBL" id="JAUKUA010000002">
    <property type="protein sequence ID" value="KAK0725316.1"/>
    <property type="molecule type" value="Genomic_DNA"/>
</dbReference>
<gene>
    <name evidence="2" type="ORF">B0H67DRAFT_127367</name>
</gene>